<proteinExistence type="predicted"/>
<feature type="transmembrane region" description="Helical" evidence="1">
    <location>
        <begin position="147"/>
        <end position="174"/>
    </location>
</feature>
<keyword evidence="1" id="KW-0472">Membrane</keyword>
<evidence type="ECO:0000256" key="1">
    <source>
        <dbReference type="SAM" id="Phobius"/>
    </source>
</evidence>
<dbReference type="Proteomes" id="UP001059950">
    <property type="component" value="Chromosome"/>
</dbReference>
<keyword evidence="1" id="KW-1133">Transmembrane helix</keyword>
<keyword evidence="3" id="KW-1185">Reference proteome</keyword>
<feature type="transmembrane region" description="Helical" evidence="1">
    <location>
        <begin position="34"/>
        <end position="66"/>
    </location>
</feature>
<name>A0ABY5GZM7_9GAMM</name>
<feature type="transmembrane region" description="Helical" evidence="1">
    <location>
        <begin position="255"/>
        <end position="273"/>
    </location>
</feature>
<evidence type="ECO:0000313" key="2">
    <source>
        <dbReference type="EMBL" id="UTW04729.1"/>
    </source>
</evidence>
<keyword evidence="1" id="KW-0812">Transmembrane</keyword>
<accession>A0ABY5GZM7</accession>
<dbReference type="EMBL" id="CP073344">
    <property type="protein sequence ID" value="UTW04729.1"/>
    <property type="molecule type" value="Genomic_DNA"/>
</dbReference>
<organism evidence="2 3">
    <name type="scientific">Amphritea atlantica</name>
    <dbReference type="NCBI Taxonomy" id="355243"/>
    <lineage>
        <taxon>Bacteria</taxon>
        <taxon>Pseudomonadati</taxon>
        <taxon>Pseudomonadota</taxon>
        <taxon>Gammaproteobacteria</taxon>
        <taxon>Oceanospirillales</taxon>
        <taxon>Oceanospirillaceae</taxon>
        <taxon>Amphritea</taxon>
    </lineage>
</organism>
<feature type="transmembrane region" description="Helical" evidence="1">
    <location>
        <begin position="349"/>
        <end position="367"/>
    </location>
</feature>
<evidence type="ECO:0000313" key="3">
    <source>
        <dbReference type="Proteomes" id="UP001059950"/>
    </source>
</evidence>
<sequence>MELDKLEISLRRRTPWEAIDLGFALARRWFKPLWLLWLSSAAPLGIVLFFVFYDQLGWLMLIIWWFKPLYEPPLMFWLSRAVFGEQLPVKAVLRQWWPVVRPQLLLNLTLRRFNPSRSFTLPVALLEQLKGSARRDRLRVLGRNQHAATWLTVIGIHLETVLEMAFVTVVFMLIPEDLRWVSFSDLILAPGRFGDWLQLAGGLLCMSVIAPFYVAAGFALYLNRRSELEAWDIEISFRRISERVKGESSRRARRSVAAVMLTAFVALAVPLISTPADAGQQVSAEDARPLIEKVLADEAFGRYEQTYYWKYTGQTPLDSDSDNWFILLLEKLFKGMEAALEGGASIGKILIWIVGISLAVFLIYQVAKNGQWFRYFQRSPVRKGRSRPVELFGLDLRPDQLPDDPAEEALKLIERGAFREALSLLYRGALVYLVTREHIEIPDSATEGECEQLVRDNRSVKEADYFRTLTHHWLRLAYGHIVPAEEPVVALCQQWQEVYGHVDC</sequence>
<reference evidence="2" key="1">
    <citation type="submission" date="2021-04" db="EMBL/GenBank/DDBJ databases">
        <title>Oceanospirillales bacteria with DddD are important DMSP degraders in coastal seawater.</title>
        <authorList>
            <person name="Liu J."/>
        </authorList>
    </citation>
    <scope>NUCLEOTIDE SEQUENCE</scope>
    <source>
        <strain evidence="2">GY6</strain>
    </source>
</reference>
<protein>
    <submittedName>
        <fullName evidence="2">DUF4129 domain-containing protein</fullName>
    </submittedName>
</protein>
<feature type="transmembrane region" description="Helical" evidence="1">
    <location>
        <begin position="196"/>
        <end position="222"/>
    </location>
</feature>
<gene>
    <name evidence="2" type="ORF">KDX31_06955</name>
</gene>